<sequence length="44" mass="5098">MKFGKVHGHFALSARRSEVAMDFLFYRKLLERRVEGLGISGKRC</sequence>
<accession>G9XMN7</accession>
<reference evidence="1 2" key="1">
    <citation type="submission" date="2011-08" db="EMBL/GenBank/DDBJ databases">
        <authorList>
            <person name="Weinstock G."/>
            <person name="Sodergren E."/>
            <person name="Clifton S."/>
            <person name="Fulton L."/>
            <person name="Fulton B."/>
            <person name="Courtney L."/>
            <person name="Fronick C."/>
            <person name="Harrison M."/>
            <person name="Strong C."/>
            <person name="Farmer C."/>
            <person name="Delahaunty K."/>
            <person name="Markovic C."/>
            <person name="Hall O."/>
            <person name="Minx P."/>
            <person name="Tomlinson C."/>
            <person name="Mitreva M."/>
            <person name="Hou S."/>
            <person name="Chen J."/>
            <person name="Wollam A."/>
            <person name="Pepin K.H."/>
            <person name="Johnson M."/>
            <person name="Bhonagiri V."/>
            <person name="Zhang X."/>
            <person name="Suruliraj S."/>
            <person name="Warren W."/>
            <person name="Chinwalla A."/>
            <person name="Mardis E.R."/>
            <person name="Wilson R.K."/>
        </authorList>
    </citation>
    <scope>NUCLEOTIDE SEQUENCE [LARGE SCALE GENOMIC DNA]</scope>
    <source>
        <strain evidence="1 2">DP7</strain>
    </source>
</reference>
<dbReference type="Proteomes" id="UP000004416">
    <property type="component" value="Unassembled WGS sequence"/>
</dbReference>
<comment type="caution">
    <text evidence="1">The sequence shown here is derived from an EMBL/GenBank/DDBJ whole genome shotgun (WGS) entry which is preliminary data.</text>
</comment>
<organism evidence="1 2">
    <name type="scientific">Desulfitobacterium hafniense DP7</name>
    <dbReference type="NCBI Taxonomy" id="537010"/>
    <lineage>
        <taxon>Bacteria</taxon>
        <taxon>Bacillati</taxon>
        <taxon>Bacillota</taxon>
        <taxon>Clostridia</taxon>
        <taxon>Eubacteriales</taxon>
        <taxon>Desulfitobacteriaceae</taxon>
        <taxon>Desulfitobacterium</taxon>
    </lineage>
</organism>
<evidence type="ECO:0000313" key="2">
    <source>
        <dbReference type="Proteomes" id="UP000004416"/>
    </source>
</evidence>
<proteinExistence type="predicted"/>
<evidence type="ECO:0000313" key="1">
    <source>
        <dbReference type="EMBL" id="EHL07067.1"/>
    </source>
</evidence>
<protein>
    <submittedName>
        <fullName evidence="1">Uncharacterized protein</fullName>
    </submittedName>
</protein>
<dbReference type="AlphaFoldDB" id="G9XMN7"/>
<dbReference type="EMBL" id="AFZX01000052">
    <property type="protein sequence ID" value="EHL07067.1"/>
    <property type="molecule type" value="Genomic_DNA"/>
</dbReference>
<name>G9XMN7_DESHA</name>
<dbReference type="HOGENOM" id="CLU_3215312_0_0_9"/>
<gene>
    <name evidence="1" type="ORF">HMPREF0322_02225</name>
</gene>